<proteinExistence type="predicted"/>
<evidence type="ECO:0000313" key="2">
    <source>
        <dbReference type="Proteomes" id="UP000789860"/>
    </source>
</evidence>
<accession>A0ACA9MJQ7</accession>
<gene>
    <name evidence="1" type="ORF">SCALOS_LOCUS6259</name>
</gene>
<sequence>IDIDYPRKLPCFPTTINGNINFDDFFTQFLNDTSITLKQSNKNKILTITAGQYPLNNIGDIVSFVNIQAFHLNLNNASTYASAGIVNINSIVMNWTSITGFDKSKFVLGVDFGGIVEGVSSNNIGDIDNQVIKILNVPTSWSWKNLSSQLLSPCYTSSKWVRGFDNKAKQPYIYQKLSSQSNQYYYVSYEDFQSLSAKLDFIHNKSLAGIAIFDVTKNSRNMTLTNFIASVIVIGVIGTFIFISALVASGFILYRKHKTRMPDLLIDTNKQACSDTNHQIYSDMNCQVRSDTNNQVYSDTNNK</sequence>
<feature type="non-terminal residue" evidence="1">
    <location>
        <position position="303"/>
    </location>
</feature>
<protein>
    <submittedName>
        <fullName evidence="1">8065_t:CDS:1</fullName>
    </submittedName>
</protein>
<evidence type="ECO:0000313" key="1">
    <source>
        <dbReference type="EMBL" id="CAG8582468.1"/>
    </source>
</evidence>
<comment type="caution">
    <text evidence="1">The sequence shown here is derived from an EMBL/GenBank/DDBJ whole genome shotgun (WGS) entry which is preliminary data.</text>
</comment>
<keyword evidence="2" id="KW-1185">Reference proteome</keyword>
<dbReference type="EMBL" id="CAJVPM010011623">
    <property type="protein sequence ID" value="CAG8582468.1"/>
    <property type="molecule type" value="Genomic_DNA"/>
</dbReference>
<dbReference type="Proteomes" id="UP000789860">
    <property type="component" value="Unassembled WGS sequence"/>
</dbReference>
<feature type="non-terminal residue" evidence="1">
    <location>
        <position position="1"/>
    </location>
</feature>
<organism evidence="1 2">
    <name type="scientific">Scutellospora calospora</name>
    <dbReference type="NCBI Taxonomy" id="85575"/>
    <lineage>
        <taxon>Eukaryota</taxon>
        <taxon>Fungi</taxon>
        <taxon>Fungi incertae sedis</taxon>
        <taxon>Mucoromycota</taxon>
        <taxon>Glomeromycotina</taxon>
        <taxon>Glomeromycetes</taxon>
        <taxon>Diversisporales</taxon>
        <taxon>Gigasporaceae</taxon>
        <taxon>Scutellospora</taxon>
    </lineage>
</organism>
<reference evidence="1" key="1">
    <citation type="submission" date="2021-06" db="EMBL/GenBank/DDBJ databases">
        <authorList>
            <person name="Kallberg Y."/>
            <person name="Tangrot J."/>
            <person name="Rosling A."/>
        </authorList>
    </citation>
    <scope>NUCLEOTIDE SEQUENCE</scope>
    <source>
        <strain evidence="1">AU212A</strain>
    </source>
</reference>
<name>A0ACA9MJQ7_9GLOM</name>